<proteinExistence type="predicted"/>
<dbReference type="AlphaFoldDB" id="A0AAW2FG11"/>
<organism evidence="2 3">
    <name type="scientific">Cardiocondyla obscurior</name>
    <dbReference type="NCBI Taxonomy" id="286306"/>
    <lineage>
        <taxon>Eukaryota</taxon>
        <taxon>Metazoa</taxon>
        <taxon>Ecdysozoa</taxon>
        <taxon>Arthropoda</taxon>
        <taxon>Hexapoda</taxon>
        <taxon>Insecta</taxon>
        <taxon>Pterygota</taxon>
        <taxon>Neoptera</taxon>
        <taxon>Endopterygota</taxon>
        <taxon>Hymenoptera</taxon>
        <taxon>Apocrita</taxon>
        <taxon>Aculeata</taxon>
        <taxon>Formicoidea</taxon>
        <taxon>Formicidae</taxon>
        <taxon>Myrmicinae</taxon>
        <taxon>Cardiocondyla</taxon>
    </lineage>
</organism>
<evidence type="ECO:0000256" key="1">
    <source>
        <dbReference type="SAM" id="Phobius"/>
    </source>
</evidence>
<evidence type="ECO:0000313" key="3">
    <source>
        <dbReference type="Proteomes" id="UP001430953"/>
    </source>
</evidence>
<comment type="caution">
    <text evidence="2">The sequence shown here is derived from an EMBL/GenBank/DDBJ whole genome shotgun (WGS) entry which is preliminary data.</text>
</comment>
<keyword evidence="1" id="KW-0472">Membrane</keyword>
<dbReference type="Proteomes" id="UP001430953">
    <property type="component" value="Unassembled WGS sequence"/>
</dbReference>
<gene>
    <name evidence="2" type="ORF">PUN28_011470</name>
</gene>
<feature type="transmembrane region" description="Helical" evidence="1">
    <location>
        <begin position="142"/>
        <end position="161"/>
    </location>
</feature>
<sequence length="181" mass="20265">MRIDISRRIQTVSHSICARACILVRDIQTGSRGNGRKFPANTPPNEFSCPGKLDRRETEEDAGALLCALLRTRSSSQRDKCIAFLSARDSPSIKTSLLRANNAGSILESSAGISRTKINGLVNWPIRIPVKSRITCKIDNRAASLLRTFFFLSFSFFFARLENVEHFWRKLGTFGTDVGQR</sequence>
<accession>A0AAW2FG11</accession>
<dbReference type="EMBL" id="JADYXP020000011">
    <property type="protein sequence ID" value="KAL0114170.1"/>
    <property type="molecule type" value="Genomic_DNA"/>
</dbReference>
<evidence type="ECO:0000313" key="2">
    <source>
        <dbReference type="EMBL" id="KAL0114170.1"/>
    </source>
</evidence>
<keyword evidence="1" id="KW-0812">Transmembrane</keyword>
<name>A0AAW2FG11_9HYME</name>
<keyword evidence="3" id="KW-1185">Reference proteome</keyword>
<keyword evidence="1" id="KW-1133">Transmembrane helix</keyword>
<reference evidence="2 3" key="1">
    <citation type="submission" date="2023-03" db="EMBL/GenBank/DDBJ databases">
        <title>High recombination rates correlate with genetic variation in Cardiocondyla obscurior ants.</title>
        <authorList>
            <person name="Errbii M."/>
        </authorList>
    </citation>
    <scope>NUCLEOTIDE SEQUENCE [LARGE SCALE GENOMIC DNA]</scope>
    <source>
        <strain evidence="2">Alpha-2009</strain>
        <tissue evidence="2">Whole body</tissue>
    </source>
</reference>
<protein>
    <submittedName>
        <fullName evidence="2">Uncharacterized protein</fullName>
    </submittedName>
</protein>